<proteinExistence type="predicted"/>
<dbReference type="Proteomes" id="UP000007797">
    <property type="component" value="Unassembled WGS sequence"/>
</dbReference>
<keyword evidence="3" id="KW-1185">Reference proteome</keyword>
<dbReference type="KEGG" id="dfa:DFA_05613"/>
<sequence length="482" mass="52300">MSKVSSPSILVDILTPSLSFPSNLSPDEVISGTCASLGIPVEQLEFLTIGDSHLCCLIKNSKFSLDFIEALYQENTLLQYKLDKSNEAVETLQETFVQTSQQLQEKQSVIHQQIQSITMLQQIERQLTEESNQWKNKYEEELYKRKKNEKRIERMRMPKTNGATTTTTTGAASSASGAAGKSMPFSSPATSASVVSSSSSASSTPTVSTNNNNNNITSPSTTTTTLTNSTITIPTLAIPTTTTTTTTASAPVPVPVPASVSNSNMNVSATTNNATTNSTPQRPTSPNQFISPYLEREIERSKIRDLEYQKERQQIVDKNHHQQHQQQHHKINSTFFPISPPSSSSSTSNSASTAGPTKISQSHSNNNLSGILAGAATSTSLPNTTNNNNNSTSTTHTRITNTPSYEDVRKRQSSSSQHVYTQPLITPLSSPSRLNVPKKNNNNNISSPSPSTNNNNNNSNNTPSKILRSDDESLDVGVMSPM</sequence>
<dbReference type="EMBL" id="GL883008">
    <property type="protein sequence ID" value="EGG23480.1"/>
    <property type="molecule type" value="Genomic_DNA"/>
</dbReference>
<evidence type="ECO:0000256" key="1">
    <source>
        <dbReference type="SAM" id="MobiDB-lite"/>
    </source>
</evidence>
<reference evidence="3" key="1">
    <citation type="journal article" date="2011" name="Genome Res.">
        <title>Phylogeny-wide analysis of social amoeba genomes highlights ancient origins for complex intercellular communication.</title>
        <authorList>
            <person name="Heidel A.J."/>
            <person name="Lawal H.M."/>
            <person name="Felder M."/>
            <person name="Schilde C."/>
            <person name="Helps N.R."/>
            <person name="Tunggal B."/>
            <person name="Rivero F."/>
            <person name="John U."/>
            <person name="Schleicher M."/>
            <person name="Eichinger L."/>
            <person name="Platzer M."/>
            <person name="Noegel A.A."/>
            <person name="Schaap P."/>
            <person name="Gloeckner G."/>
        </authorList>
    </citation>
    <scope>NUCLEOTIDE SEQUENCE [LARGE SCALE GENOMIC DNA]</scope>
    <source>
        <strain evidence="3">SH3</strain>
    </source>
</reference>
<protein>
    <submittedName>
        <fullName evidence="2">Uncharacterized protein</fullName>
    </submittedName>
</protein>
<feature type="compositionally biased region" description="Low complexity" evidence="1">
    <location>
        <begin position="162"/>
        <end position="226"/>
    </location>
</feature>
<accession>F4PLQ8</accession>
<dbReference type="AlphaFoldDB" id="F4PLQ8"/>
<feature type="compositionally biased region" description="Low complexity" evidence="1">
    <location>
        <begin position="332"/>
        <end position="354"/>
    </location>
</feature>
<feature type="compositionally biased region" description="Low complexity" evidence="1">
    <location>
        <begin position="243"/>
        <end position="280"/>
    </location>
</feature>
<dbReference type="GeneID" id="14875138"/>
<feature type="compositionally biased region" description="Polar residues" evidence="1">
    <location>
        <begin position="358"/>
        <end position="369"/>
    </location>
</feature>
<feature type="region of interest" description="Disordered" evidence="1">
    <location>
        <begin position="149"/>
        <end position="226"/>
    </location>
</feature>
<name>F4PLQ8_CACFS</name>
<evidence type="ECO:0000313" key="3">
    <source>
        <dbReference type="Proteomes" id="UP000007797"/>
    </source>
</evidence>
<feature type="compositionally biased region" description="Polar residues" evidence="1">
    <location>
        <begin position="413"/>
        <end position="433"/>
    </location>
</feature>
<feature type="compositionally biased region" description="Basic residues" evidence="1">
    <location>
        <begin position="321"/>
        <end position="331"/>
    </location>
</feature>
<gene>
    <name evidence="2" type="ORF">DFA_05613</name>
</gene>
<feature type="compositionally biased region" description="Low complexity" evidence="1">
    <location>
        <begin position="377"/>
        <end position="404"/>
    </location>
</feature>
<feature type="compositionally biased region" description="Polar residues" evidence="1">
    <location>
        <begin position="281"/>
        <end position="290"/>
    </location>
</feature>
<evidence type="ECO:0000313" key="2">
    <source>
        <dbReference type="EMBL" id="EGG23480.1"/>
    </source>
</evidence>
<feature type="compositionally biased region" description="Low complexity" evidence="1">
    <location>
        <begin position="437"/>
        <end position="466"/>
    </location>
</feature>
<dbReference type="OrthoDB" id="20933at2759"/>
<organism evidence="2 3">
    <name type="scientific">Cavenderia fasciculata</name>
    <name type="common">Slime mold</name>
    <name type="synonym">Dictyostelium fasciculatum</name>
    <dbReference type="NCBI Taxonomy" id="261658"/>
    <lineage>
        <taxon>Eukaryota</taxon>
        <taxon>Amoebozoa</taxon>
        <taxon>Evosea</taxon>
        <taxon>Eumycetozoa</taxon>
        <taxon>Dictyostelia</taxon>
        <taxon>Acytosteliales</taxon>
        <taxon>Cavenderiaceae</taxon>
        <taxon>Cavenderia</taxon>
    </lineage>
</organism>
<dbReference type="RefSeq" id="XP_004361331.1">
    <property type="nucleotide sequence ID" value="XM_004361274.1"/>
</dbReference>
<feature type="region of interest" description="Disordered" evidence="1">
    <location>
        <begin position="313"/>
        <end position="482"/>
    </location>
</feature>
<feature type="region of interest" description="Disordered" evidence="1">
    <location>
        <begin position="243"/>
        <end position="293"/>
    </location>
</feature>